<dbReference type="InterPro" id="IPR029068">
    <property type="entry name" value="Glyas_Bleomycin-R_OHBP_Dase"/>
</dbReference>
<dbReference type="InterPro" id="IPR037523">
    <property type="entry name" value="VOC_core"/>
</dbReference>
<comment type="caution">
    <text evidence="3">The sequence shown here is derived from an EMBL/GenBank/DDBJ whole genome shotgun (WGS) entry which is preliminary data.</text>
</comment>
<feature type="domain" description="VOC" evidence="2">
    <location>
        <begin position="216"/>
        <end position="337"/>
    </location>
</feature>
<sequence length="338" mass="36298">MALGYLLIQLRRAITLGRAFSCCVRHAVRDSQATATQTDPHNPVRHAEFVFDALDHVIVAVRDLSDATRRYATLLSRSPSWRGEHPGWGTANALFRLDNTYLELISPHGDGPLGRTVAAQLDQRGDGPIGLAFASTDLDTDLDDVHARLVANGLEPPPVSRGRGIDAGTGMVRNWRSALLPLIRTRGVLIIAIEHEAPDRLPEAAPVGSADAIITGIDHAVVQTSDADAAIALYRDGLGLRLALDRSFPDWGMRLVFLRVGGVTVEIAQPLRDAPLPPHTDQLWGLSWRVPDADAARARLAAAGVDVSEVRPGRKPGTRVVSVKDGTCGVPTLLIEPG</sequence>
<proteinExistence type="predicted"/>
<dbReference type="EMBL" id="JAUFSA010000001">
    <property type="protein sequence ID" value="MDP7736308.1"/>
    <property type="molecule type" value="Genomic_DNA"/>
</dbReference>
<dbReference type="Proteomes" id="UP001229081">
    <property type="component" value="Unassembled WGS sequence"/>
</dbReference>
<reference evidence="3" key="1">
    <citation type="submission" date="2023-06" db="EMBL/GenBank/DDBJ databases">
        <title>Identification of two novel mycobacterium reveal diversities and complexities of Mycobacterium gordonae clade.</title>
        <authorList>
            <person name="Matsumoto Y."/>
            <person name="Nakamura S."/>
            <person name="Motooka D."/>
            <person name="Fukushima K."/>
        </authorList>
    </citation>
    <scope>NUCLEOTIDE SEQUENCE</scope>
    <source>
        <strain evidence="3">TY812</strain>
    </source>
</reference>
<dbReference type="SUPFAM" id="SSF54593">
    <property type="entry name" value="Glyoxalase/Bleomycin resistance protein/Dihydroxybiphenyl dioxygenase"/>
    <property type="match status" value="2"/>
</dbReference>
<dbReference type="GO" id="GO:0004493">
    <property type="term" value="F:methylmalonyl-CoA epimerase activity"/>
    <property type="evidence" value="ECO:0007669"/>
    <property type="project" value="TreeGrafter"/>
</dbReference>
<dbReference type="PANTHER" id="PTHR43048">
    <property type="entry name" value="METHYLMALONYL-COA EPIMERASE"/>
    <property type="match status" value="1"/>
</dbReference>
<dbReference type="InterPro" id="IPR025870">
    <property type="entry name" value="Glyoxalase-like_dom"/>
</dbReference>
<evidence type="ECO:0000313" key="3">
    <source>
        <dbReference type="EMBL" id="MDP7736308.1"/>
    </source>
</evidence>
<organism evidence="3 4">
    <name type="scientific">Mycobacterium paragordonae</name>
    <dbReference type="NCBI Taxonomy" id="1389713"/>
    <lineage>
        <taxon>Bacteria</taxon>
        <taxon>Bacillati</taxon>
        <taxon>Actinomycetota</taxon>
        <taxon>Actinomycetes</taxon>
        <taxon>Mycobacteriales</taxon>
        <taxon>Mycobacteriaceae</taxon>
        <taxon>Mycobacterium</taxon>
    </lineage>
</organism>
<evidence type="ECO:0000256" key="1">
    <source>
        <dbReference type="ARBA" id="ARBA00022723"/>
    </source>
</evidence>
<dbReference type="Gene3D" id="3.10.180.10">
    <property type="entry name" value="2,3-Dihydroxybiphenyl 1,2-Dioxygenase, domain 1"/>
    <property type="match status" value="2"/>
</dbReference>
<dbReference type="AlphaFoldDB" id="A0AAJ1W369"/>
<accession>A0AAJ1W369</accession>
<gene>
    <name evidence="3" type="ORF">QXL92_16320</name>
</gene>
<dbReference type="PROSITE" id="PS51819">
    <property type="entry name" value="VOC"/>
    <property type="match status" value="1"/>
</dbReference>
<dbReference type="CDD" id="cd06587">
    <property type="entry name" value="VOC"/>
    <property type="match status" value="1"/>
</dbReference>
<dbReference type="PANTHER" id="PTHR43048:SF3">
    <property type="entry name" value="METHYLMALONYL-COA EPIMERASE, MITOCHONDRIAL"/>
    <property type="match status" value="1"/>
</dbReference>
<dbReference type="InterPro" id="IPR051785">
    <property type="entry name" value="MMCE/EMCE_epimerase"/>
</dbReference>
<name>A0AAJ1W369_9MYCO</name>
<dbReference type="Pfam" id="PF13669">
    <property type="entry name" value="Glyoxalase_4"/>
    <property type="match status" value="1"/>
</dbReference>
<dbReference type="GO" id="GO:0046872">
    <property type="term" value="F:metal ion binding"/>
    <property type="evidence" value="ECO:0007669"/>
    <property type="project" value="UniProtKB-KW"/>
</dbReference>
<dbReference type="Pfam" id="PF13468">
    <property type="entry name" value="Glyoxalase_3"/>
    <property type="match status" value="1"/>
</dbReference>
<protein>
    <submittedName>
        <fullName evidence="3">VOC family protein</fullName>
    </submittedName>
</protein>
<evidence type="ECO:0000313" key="4">
    <source>
        <dbReference type="Proteomes" id="UP001229081"/>
    </source>
</evidence>
<dbReference type="RefSeq" id="WP_240751234.1">
    <property type="nucleotide sequence ID" value="NZ_JAUFSA010000001.1"/>
</dbReference>
<evidence type="ECO:0000259" key="2">
    <source>
        <dbReference type="PROSITE" id="PS51819"/>
    </source>
</evidence>
<keyword evidence="1" id="KW-0479">Metal-binding</keyword>
<dbReference type="GO" id="GO:0046491">
    <property type="term" value="P:L-methylmalonyl-CoA metabolic process"/>
    <property type="evidence" value="ECO:0007669"/>
    <property type="project" value="TreeGrafter"/>
</dbReference>